<evidence type="ECO:0000256" key="8">
    <source>
        <dbReference type="HAMAP-Rule" id="MF_00265"/>
    </source>
</evidence>
<proteinExistence type="inferred from homology"/>
<evidence type="ECO:0000256" key="6">
    <source>
        <dbReference type="ARBA" id="ARBA00022842"/>
    </source>
</evidence>
<dbReference type="EC" id="3.1.-.-" evidence="8"/>
<comment type="function">
    <text evidence="8">Toxic component of a toxin-antitoxin (TA) system. An RNase.</text>
</comment>
<dbReference type="InterPro" id="IPR022907">
    <property type="entry name" value="VapC_family"/>
</dbReference>
<protein>
    <recommendedName>
        <fullName evidence="8">Ribonuclease VapC</fullName>
        <shortName evidence="8">RNase VapC</shortName>
        <ecNumber evidence="8">3.1.-.-</ecNumber>
    </recommendedName>
    <alternativeName>
        <fullName evidence="8">Toxin VapC</fullName>
    </alternativeName>
</protein>
<evidence type="ECO:0000256" key="2">
    <source>
        <dbReference type="ARBA" id="ARBA00022649"/>
    </source>
</evidence>
<dbReference type="PANTHER" id="PTHR33653">
    <property type="entry name" value="RIBONUCLEASE VAPC2"/>
    <property type="match status" value="1"/>
</dbReference>
<name>A0A6P1XYV8_9SPIR</name>
<evidence type="ECO:0000256" key="4">
    <source>
        <dbReference type="ARBA" id="ARBA00022723"/>
    </source>
</evidence>
<keyword evidence="8" id="KW-0800">Toxin</keyword>
<evidence type="ECO:0000313" key="11">
    <source>
        <dbReference type="Proteomes" id="UP000464374"/>
    </source>
</evidence>
<dbReference type="InterPro" id="IPR002716">
    <property type="entry name" value="PIN_dom"/>
</dbReference>
<keyword evidence="5 8" id="KW-0378">Hydrolase</keyword>
<dbReference type="InterPro" id="IPR029060">
    <property type="entry name" value="PIN-like_dom_sf"/>
</dbReference>
<dbReference type="SMART" id="SM00670">
    <property type="entry name" value="PINc"/>
    <property type="match status" value="1"/>
</dbReference>
<sequence length="136" mass="15427">MKYFLDSNIIIYFIKGTFRKIGEKLEEHEKDIVIPSVVLAELEYGARNSNNYEKTISVYKPFLDLYPTAVFDKKASIEYGKLRKVLSSNGAIIGPNDMMIAATILANGGTLITHNVKEFSRVEGLLIEDWTMEYPV</sequence>
<comment type="cofactor">
    <cofactor evidence="1 8">
        <name>Mg(2+)</name>
        <dbReference type="ChEBI" id="CHEBI:18420"/>
    </cofactor>
</comment>
<dbReference type="KEGG" id="trz:GWP43_02640"/>
<dbReference type="GO" id="GO:0004540">
    <property type="term" value="F:RNA nuclease activity"/>
    <property type="evidence" value="ECO:0007669"/>
    <property type="project" value="InterPro"/>
</dbReference>
<dbReference type="InterPro" id="IPR050556">
    <property type="entry name" value="Type_II_TA_system_RNase"/>
</dbReference>
<evidence type="ECO:0000256" key="5">
    <source>
        <dbReference type="ARBA" id="ARBA00022801"/>
    </source>
</evidence>
<feature type="binding site" evidence="8">
    <location>
        <position position="6"/>
    </location>
    <ligand>
        <name>Mg(2+)</name>
        <dbReference type="ChEBI" id="CHEBI:18420"/>
    </ligand>
</feature>
<dbReference type="RefSeq" id="WP_162662483.1">
    <property type="nucleotide sequence ID" value="NZ_CP048020.1"/>
</dbReference>
<dbReference type="GO" id="GO:0000287">
    <property type="term" value="F:magnesium ion binding"/>
    <property type="evidence" value="ECO:0007669"/>
    <property type="project" value="UniProtKB-UniRule"/>
</dbReference>
<comment type="similarity">
    <text evidence="7 8">Belongs to the PINc/VapC protein family.</text>
</comment>
<dbReference type="HAMAP" id="MF_00265">
    <property type="entry name" value="VapC_Nob1"/>
    <property type="match status" value="1"/>
</dbReference>
<dbReference type="SUPFAM" id="SSF88723">
    <property type="entry name" value="PIN domain-like"/>
    <property type="match status" value="1"/>
</dbReference>
<reference evidence="10 11" key="1">
    <citation type="submission" date="2020-01" db="EMBL/GenBank/DDBJ databases">
        <title>Complete genome sequence of a human oral phylogroup 1 Treponema sp. strain ATCC 700766, originally isolated from periodontitis dental plaque.</title>
        <authorList>
            <person name="Chan Y."/>
            <person name="Huo Y.-B."/>
            <person name="Yu X.-L."/>
            <person name="Zeng H."/>
            <person name="Leung W.-K."/>
            <person name="Watt R.M."/>
        </authorList>
    </citation>
    <scope>NUCLEOTIDE SEQUENCE [LARGE SCALE GENOMIC DNA]</scope>
    <source>
        <strain evidence="10 11">OMZ 804</strain>
    </source>
</reference>
<dbReference type="Gene3D" id="3.40.50.1010">
    <property type="entry name" value="5'-nuclease"/>
    <property type="match status" value="1"/>
</dbReference>
<accession>A0A6P1XYV8</accession>
<evidence type="ECO:0000313" key="10">
    <source>
        <dbReference type="EMBL" id="QHX42525.1"/>
    </source>
</evidence>
<dbReference type="Pfam" id="PF01850">
    <property type="entry name" value="PIN"/>
    <property type="match status" value="1"/>
</dbReference>
<dbReference type="AlphaFoldDB" id="A0A6P1XYV8"/>
<evidence type="ECO:0000259" key="9">
    <source>
        <dbReference type="SMART" id="SM00670"/>
    </source>
</evidence>
<evidence type="ECO:0000256" key="1">
    <source>
        <dbReference type="ARBA" id="ARBA00001946"/>
    </source>
</evidence>
<evidence type="ECO:0000256" key="7">
    <source>
        <dbReference type="ARBA" id="ARBA00038093"/>
    </source>
</evidence>
<keyword evidence="3 8" id="KW-0540">Nuclease</keyword>
<organism evidence="10 11">
    <name type="scientific">Treponema vincentii</name>
    <dbReference type="NCBI Taxonomy" id="69710"/>
    <lineage>
        <taxon>Bacteria</taxon>
        <taxon>Pseudomonadati</taxon>
        <taxon>Spirochaetota</taxon>
        <taxon>Spirochaetia</taxon>
        <taxon>Spirochaetales</taxon>
        <taxon>Treponemataceae</taxon>
        <taxon>Treponema</taxon>
    </lineage>
</organism>
<dbReference type="Proteomes" id="UP000464374">
    <property type="component" value="Chromosome"/>
</dbReference>
<dbReference type="PANTHER" id="PTHR33653:SF1">
    <property type="entry name" value="RIBONUCLEASE VAPC2"/>
    <property type="match status" value="1"/>
</dbReference>
<feature type="domain" description="PIN" evidence="9">
    <location>
        <begin position="1"/>
        <end position="120"/>
    </location>
</feature>
<keyword evidence="6 8" id="KW-0460">Magnesium</keyword>
<keyword evidence="4 8" id="KW-0479">Metal-binding</keyword>
<evidence type="ECO:0000256" key="3">
    <source>
        <dbReference type="ARBA" id="ARBA00022722"/>
    </source>
</evidence>
<feature type="binding site" evidence="8">
    <location>
        <position position="97"/>
    </location>
    <ligand>
        <name>Mg(2+)</name>
        <dbReference type="ChEBI" id="CHEBI:18420"/>
    </ligand>
</feature>
<gene>
    <name evidence="8" type="primary">vapC</name>
    <name evidence="10" type="ORF">GWP43_02640</name>
</gene>
<dbReference type="EMBL" id="CP048020">
    <property type="protein sequence ID" value="QHX42525.1"/>
    <property type="molecule type" value="Genomic_DNA"/>
</dbReference>
<keyword evidence="2 8" id="KW-1277">Toxin-antitoxin system</keyword>
<dbReference type="GO" id="GO:0090729">
    <property type="term" value="F:toxin activity"/>
    <property type="evidence" value="ECO:0007669"/>
    <property type="project" value="UniProtKB-KW"/>
</dbReference>
<dbReference type="GO" id="GO:0016787">
    <property type="term" value="F:hydrolase activity"/>
    <property type="evidence" value="ECO:0007669"/>
    <property type="project" value="UniProtKB-KW"/>
</dbReference>